<comment type="function">
    <text evidence="1">Potential calcium sensor.</text>
</comment>
<keyword evidence="2" id="KW-0479">Metal-binding</keyword>
<organism evidence="6 7">
    <name type="scientific">Escallonia rubra</name>
    <dbReference type="NCBI Taxonomy" id="112253"/>
    <lineage>
        <taxon>Eukaryota</taxon>
        <taxon>Viridiplantae</taxon>
        <taxon>Streptophyta</taxon>
        <taxon>Embryophyta</taxon>
        <taxon>Tracheophyta</taxon>
        <taxon>Spermatophyta</taxon>
        <taxon>Magnoliopsida</taxon>
        <taxon>eudicotyledons</taxon>
        <taxon>Gunneridae</taxon>
        <taxon>Pentapetalae</taxon>
        <taxon>asterids</taxon>
        <taxon>campanulids</taxon>
        <taxon>Escalloniales</taxon>
        <taxon>Escalloniaceae</taxon>
        <taxon>Escallonia</taxon>
    </lineage>
</organism>
<dbReference type="InterPro" id="IPR002048">
    <property type="entry name" value="EF_hand_dom"/>
</dbReference>
<dbReference type="InterPro" id="IPR011992">
    <property type="entry name" value="EF-hand-dom_pair"/>
</dbReference>
<comment type="caution">
    <text evidence="6">The sequence shown here is derived from an EMBL/GenBank/DDBJ whole genome shotgun (WGS) entry which is preliminary data.</text>
</comment>
<accession>A0AA88QC23</accession>
<dbReference type="GO" id="GO:0005737">
    <property type="term" value="C:cytoplasm"/>
    <property type="evidence" value="ECO:0007669"/>
    <property type="project" value="UniProtKB-ARBA"/>
</dbReference>
<feature type="domain" description="EF-hand" evidence="5">
    <location>
        <begin position="42"/>
        <end position="77"/>
    </location>
</feature>
<name>A0AA88QC23_9ASTE</name>
<proteinExistence type="predicted"/>
<evidence type="ECO:0000256" key="3">
    <source>
        <dbReference type="ARBA" id="ARBA00022737"/>
    </source>
</evidence>
<evidence type="ECO:0000259" key="5">
    <source>
        <dbReference type="PROSITE" id="PS50222"/>
    </source>
</evidence>
<evidence type="ECO:0000256" key="2">
    <source>
        <dbReference type="ARBA" id="ARBA00022723"/>
    </source>
</evidence>
<dbReference type="PROSITE" id="PS00018">
    <property type="entry name" value="EF_HAND_1"/>
    <property type="match status" value="3"/>
</dbReference>
<dbReference type="Proteomes" id="UP001187471">
    <property type="component" value="Unassembled WGS sequence"/>
</dbReference>
<dbReference type="Pfam" id="PF13499">
    <property type="entry name" value="EF-hand_7"/>
    <property type="match status" value="1"/>
</dbReference>
<sequence length="181" mass="20573">MSSSSFLDFRYGISRKLSRKPASQFSIAKERQRSSVPRVFKPNVEEMKRVFDKFDANKDGKISREEYNLAVGAFGREKGKVEAFTGFDNDGFIDFEGFMKLHNMEGGVKTSDIQSAFRVFDLDGNGKISADELLEVFRRLGERSNLEACRKMVRSVDADGDGLIDMDEFMRMMTQTMTILA</sequence>
<gene>
    <name evidence="6" type="ORF">RJ640_030435</name>
</gene>
<dbReference type="PROSITE" id="PS50222">
    <property type="entry name" value="EF_HAND_2"/>
    <property type="match status" value="3"/>
</dbReference>
<evidence type="ECO:0000256" key="1">
    <source>
        <dbReference type="ARBA" id="ARBA00003291"/>
    </source>
</evidence>
<feature type="domain" description="EF-hand" evidence="5">
    <location>
        <begin position="144"/>
        <end position="179"/>
    </location>
</feature>
<dbReference type="Gene3D" id="1.10.238.10">
    <property type="entry name" value="EF-hand"/>
    <property type="match status" value="2"/>
</dbReference>
<protein>
    <recommendedName>
        <fullName evidence="5">EF-hand domain-containing protein</fullName>
    </recommendedName>
</protein>
<dbReference type="CDD" id="cd00051">
    <property type="entry name" value="EFh"/>
    <property type="match status" value="1"/>
</dbReference>
<dbReference type="Pfam" id="PF13202">
    <property type="entry name" value="EF-hand_5"/>
    <property type="match status" value="1"/>
</dbReference>
<keyword evidence="4" id="KW-0106">Calcium</keyword>
<dbReference type="FunFam" id="1.10.238.10:FF:000089">
    <property type="entry name" value="calmodulin-like protein 3"/>
    <property type="match status" value="1"/>
</dbReference>
<dbReference type="PANTHER" id="PTHR10891">
    <property type="entry name" value="EF-HAND CALCIUM-BINDING DOMAIN CONTAINING PROTEIN"/>
    <property type="match status" value="1"/>
</dbReference>
<dbReference type="SMART" id="SM00054">
    <property type="entry name" value="EFh"/>
    <property type="match status" value="3"/>
</dbReference>
<keyword evidence="7" id="KW-1185">Reference proteome</keyword>
<reference evidence="6" key="1">
    <citation type="submission" date="2022-12" db="EMBL/GenBank/DDBJ databases">
        <title>Draft genome assemblies for two species of Escallonia (Escalloniales).</title>
        <authorList>
            <person name="Chanderbali A."/>
            <person name="Dervinis C."/>
            <person name="Anghel I."/>
            <person name="Soltis D."/>
            <person name="Soltis P."/>
            <person name="Zapata F."/>
        </authorList>
    </citation>
    <scope>NUCLEOTIDE SEQUENCE</scope>
    <source>
        <strain evidence="6">UCBG92.1500</strain>
        <tissue evidence="6">Leaf</tissue>
    </source>
</reference>
<keyword evidence="3" id="KW-0677">Repeat</keyword>
<evidence type="ECO:0000256" key="4">
    <source>
        <dbReference type="ARBA" id="ARBA00022837"/>
    </source>
</evidence>
<evidence type="ECO:0000313" key="7">
    <source>
        <dbReference type="Proteomes" id="UP001187471"/>
    </source>
</evidence>
<evidence type="ECO:0000313" key="6">
    <source>
        <dbReference type="EMBL" id="KAK2967564.1"/>
    </source>
</evidence>
<dbReference type="InterPro" id="IPR039647">
    <property type="entry name" value="EF_hand_pair_protein_CML-like"/>
</dbReference>
<dbReference type="GO" id="GO:0005509">
    <property type="term" value="F:calcium ion binding"/>
    <property type="evidence" value="ECO:0007669"/>
    <property type="project" value="InterPro"/>
</dbReference>
<dbReference type="AlphaFoldDB" id="A0AA88QC23"/>
<dbReference type="EMBL" id="JAVXUO010003001">
    <property type="protein sequence ID" value="KAK2967564.1"/>
    <property type="molecule type" value="Genomic_DNA"/>
</dbReference>
<dbReference type="InterPro" id="IPR018247">
    <property type="entry name" value="EF_Hand_1_Ca_BS"/>
</dbReference>
<dbReference type="SUPFAM" id="SSF47473">
    <property type="entry name" value="EF-hand"/>
    <property type="match status" value="1"/>
</dbReference>
<feature type="domain" description="EF-hand" evidence="5">
    <location>
        <begin position="108"/>
        <end position="143"/>
    </location>
</feature>